<evidence type="ECO:0000259" key="1">
    <source>
        <dbReference type="Pfam" id="PF01883"/>
    </source>
</evidence>
<evidence type="ECO:0000313" key="2">
    <source>
        <dbReference type="EMBL" id="ETX00241.1"/>
    </source>
</evidence>
<organism evidence="2 3">
    <name type="scientific">Entotheonella factor</name>
    <dbReference type="NCBI Taxonomy" id="1429438"/>
    <lineage>
        <taxon>Bacteria</taxon>
        <taxon>Pseudomonadati</taxon>
        <taxon>Nitrospinota/Tectimicrobiota group</taxon>
        <taxon>Candidatus Tectimicrobiota</taxon>
        <taxon>Candidatus Entotheonellia</taxon>
        <taxon>Candidatus Entotheonellales</taxon>
        <taxon>Candidatus Entotheonellaceae</taxon>
        <taxon>Candidatus Entotheonella</taxon>
    </lineage>
</organism>
<reference evidence="2 3" key="1">
    <citation type="journal article" date="2014" name="Nature">
        <title>An environmental bacterial taxon with a large and distinct metabolic repertoire.</title>
        <authorList>
            <person name="Wilson M.C."/>
            <person name="Mori T."/>
            <person name="Ruckert C."/>
            <person name="Uria A.R."/>
            <person name="Helf M.J."/>
            <person name="Takada K."/>
            <person name="Gernert C."/>
            <person name="Steffens U.A."/>
            <person name="Heycke N."/>
            <person name="Schmitt S."/>
            <person name="Rinke C."/>
            <person name="Helfrich E.J."/>
            <person name="Brachmann A.O."/>
            <person name="Gurgui C."/>
            <person name="Wakimoto T."/>
            <person name="Kracht M."/>
            <person name="Crusemann M."/>
            <person name="Hentschel U."/>
            <person name="Abe I."/>
            <person name="Matsunaga S."/>
            <person name="Kalinowski J."/>
            <person name="Takeyama H."/>
            <person name="Piel J."/>
        </authorList>
    </citation>
    <scope>NUCLEOTIDE SEQUENCE [LARGE SCALE GENOMIC DNA]</scope>
    <source>
        <strain evidence="3">TSY1</strain>
    </source>
</reference>
<dbReference type="PANTHER" id="PTHR42831:SF1">
    <property type="entry name" value="FE-S PROTEIN MATURATION AUXILIARY FACTOR YITW"/>
    <property type="match status" value="1"/>
</dbReference>
<keyword evidence="3" id="KW-1185">Reference proteome</keyword>
<dbReference type="Pfam" id="PF01883">
    <property type="entry name" value="FeS_assembly_P"/>
    <property type="match status" value="1"/>
</dbReference>
<dbReference type="EMBL" id="AZHW01000362">
    <property type="protein sequence ID" value="ETX00241.1"/>
    <property type="molecule type" value="Genomic_DNA"/>
</dbReference>
<comment type="caution">
    <text evidence="2">The sequence shown here is derived from an EMBL/GenBank/DDBJ whole genome shotgun (WGS) entry which is preliminary data.</text>
</comment>
<dbReference type="InterPro" id="IPR034904">
    <property type="entry name" value="FSCA_dom_sf"/>
</dbReference>
<dbReference type="Proteomes" id="UP000019141">
    <property type="component" value="Unassembled WGS sequence"/>
</dbReference>
<protein>
    <recommendedName>
        <fullName evidence="1">MIP18 family-like domain-containing protein</fullName>
    </recommendedName>
</protein>
<dbReference type="HOGENOM" id="CLU_091588_2_2_7"/>
<gene>
    <name evidence="2" type="ORF">ETSY1_11930</name>
</gene>
<dbReference type="PANTHER" id="PTHR42831">
    <property type="entry name" value="FE-S PROTEIN MATURATION AUXILIARY FACTOR YITW"/>
    <property type="match status" value="1"/>
</dbReference>
<dbReference type="InterPro" id="IPR052339">
    <property type="entry name" value="Fe-S_Maturation_MIP18"/>
</dbReference>
<sequence>MPDQQKIYDAMKAVSDPEVGINIVDMGLIYGVEIEESKVDVYMTLTSPACPAGPQILKEVDTVVRELDGVEEVDINVVWSPPWTPDMLSDEARDELGIF</sequence>
<proteinExistence type="predicted"/>
<name>W4LR78_ENTF1</name>
<feature type="domain" description="MIP18 family-like" evidence="1">
    <location>
        <begin position="5"/>
        <end position="74"/>
    </location>
</feature>
<evidence type="ECO:0000313" key="3">
    <source>
        <dbReference type="Proteomes" id="UP000019141"/>
    </source>
</evidence>
<dbReference type="AlphaFoldDB" id="W4LR78"/>
<accession>W4LR78</accession>
<dbReference type="SUPFAM" id="SSF117916">
    <property type="entry name" value="Fe-S cluster assembly (FSCA) domain-like"/>
    <property type="match status" value="1"/>
</dbReference>
<dbReference type="Gene3D" id="3.30.300.130">
    <property type="entry name" value="Fe-S cluster assembly (FSCA)"/>
    <property type="match status" value="1"/>
</dbReference>
<dbReference type="InterPro" id="IPR002744">
    <property type="entry name" value="MIP18-like"/>
</dbReference>